<accession>A0A0P8D6S9</accession>
<proteinExistence type="predicted"/>
<dbReference type="Proteomes" id="UP000050465">
    <property type="component" value="Unassembled WGS sequence"/>
</dbReference>
<feature type="compositionally biased region" description="Low complexity" evidence="1">
    <location>
        <begin position="54"/>
        <end position="66"/>
    </location>
</feature>
<evidence type="ECO:0000313" key="2">
    <source>
        <dbReference type="EMBL" id="KPQ31789.1"/>
    </source>
</evidence>
<dbReference type="AlphaFoldDB" id="A0A0P8D6S9"/>
<evidence type="ECO:0000313" key="3">
    <source>
        <dbReference type="Proteomes" id="UP000050465"/>
    </source>
</evidence>
<organism evidence="2 3">
    <name type="scientific">Phormidesmis priestleyi Ana</name>
    <dbReference type="NCBI Taxonomy" id="1666911"/>
    <lineage>
        <taxon>Bacteria</taxon>
        <taxon>Bacillati</taxon>
        <taxon>Cyanobacteriota</taxon>
        <taxon>Cyanophyceae</taxon>
        <taxon>Leptolyngbyales</taxon>
        <taxon>Leptolyngbyaceae</taxon>
        <taxon>Phormidesmis</taxon>
    </lineage>
</organism>
<dbReference type="EMBL" id="LJZR01000083">
    <property type="protein sequence ID" value="KPQ31789.1"/>
    <property type="molecule type" value="Genomic_DNA"/>
</dbReference>
<feature type="region of interest" description="Disordered" evidence="1">
    <location>
        <begin position="122"/>
        <end position="143"/>
    </location>
</feature>
<reference evidence="2 3" key="1">
    <citation type="submission" date="2015-09" db="EMBL/GenBank/DDBJ databases">
        <title>Identification and resolution of microdiversity through metagenomic sequencing of parallel consortia.</title>
        <authorList>
            <person name="Nelson W.C."/>
            <person name="Romine M.F."/>
            <person name="Lindemann S.R."/>
        </authorList>
    </citation>
    <scope>NUCLEOTIDE SEQUENCE [LARGE SCALE GENOMIC DNA]</scope>
    <source>
        <strain evidence="2">Ana</strain>
    </source>
</reference>
<comment type="caution">
    <text evidence="2">The sequence shown here is derived from an EMBL/GenBank/DDBJ whole genome shotgun (WGS) entry which is preliminary data.</text>
</comment>
<feature type="region of interest" description="Disordered" evidence="1">
    <location>
        <begin position="41"/>
        <end position="82"/>
    </location>
</feature>
<dbReference type="PROSITE" id="PS51257">
    <property type="entry name" value="PROKAR_LIPOPROTEIN"/>
    <property type="match status" value="1"/>
</dbReference>
<protein>
    <submittedName>
        <fullName evidence="2">Uncharacterized protein</fullName>
    </submittedName>
</protein>
<sequence>MHQYRAITTGLLLISSVTILSGCSPSSIGKGLGKLASNAIAEKTNEQTDEEYESGSNYSPNSPSSSFGQREGHAYNAPHGKGELVTFTYDDPYTSNSYTACGIIVSWDGAKYEIDIPAKNPDGTMGTKRIHNVPQDDAVDGCQ</sequence>
<name>A0A0P8D6S9_9CYAN</name>
<evidence type="ECO:0000256" key="1">
    <source>
        <dbReference type="SAM" id="MobiDB-lite"/>
    </source>
</evidence>
<gene>
    <name evidence="2" type="ORF">HLUCCA11_23020</name>
</gene>